<dbReference type="SUPFAM" id="SSF81872">
    <property type="entry name" value="BRCA2 helical domain"/>
    <property type="match status" value="1"/>
</dbReference>
<reference evidence="4" key="1">
    <citation type="submission" date="2023-06" db="EMBL/GenBank/DDBJ databases">
        <authorList>
            <consortium name="Lawrence Berkeley National Laboratory"/>
            <person name="Ahrendt S."/>
            <person name="Sahu N."/>
            <person name="Indic B."/>
            <person name="Wong-Bajracharya J."/>
            <person name="Merenyi Z."/>
            <person name="Ke H.-M."/>
            <person name="Monk M."/>
            <person name="Kocsube S."/>
            <person name="Drula E."/>
            <person name="Lipzen A."/>
            <person name="Balint B."/>
            <person name="Henrissat B."/>
            <person name="Andreopoulos B."/>
            <person name="Martin F.M."/>
            <person name="Harder C.B."/>
            <person name="Rigling D."/>
            <person name="Ford K.L."/>
            <person name="Foster G.D."/>
            <person name="Pangilinan J."/>
            <person name="Papanicolaou A."/>
            <person name="Barry K."/>
            <person name="LaButti K."/>
            <person name="Viragh M."/>
            <person name="Koriabine M."/>
            <person name="Yan M."/>
            <person name="Riley R."/>
            <person name="Champramary S."/>
            <person name="Plett K.L."/>
            <person name="Tsai I.J."/>
            <person name="Slot J."/>
            <person name="Sipos G."/>
            <person name="Plett J."/>
            <person name="Nagy L.G."/>
            <person name="Grigoriev I.V."/>
        </authorList>
    </citation>
    <scope>NUCLEOTIDE SEQUENCE</scope>
    <source>
        <strain evidence="4">HWK02</strain>
    </source>
</reference>
<organism evidence="4 5">
    <name type="scientific">Armillaria luteobubalina</name>
    <dbReference type="NCBI Taxonomy" id="153913"/>
    <lineage>
        <taxon>Eukaryota</taxon>
        <taxon>Fungi</taxon>
        <taxon>Dikarya</taxon>
        <taxon>Basidiomycota</taxon>
        <taxon>Agaricomycotina</taxon>
        <taxon>Agaricomycetes</taxon>
        <taxon>Agaricomycetidae</taxon>
        <taxon>Agaricales</taxon>
        <taxon>Marasmiineae</taxon>
        <taxon>Physalacriaceae</taxon>
        <taxon>Armillaria</taxon>
    </lineage>
</organism>
<dbReference type="Gene3D" id="2.40.50.140">
    <property type="entry name" value="Nucleic acid-binding proteins"/>
    <property type="match status" value="3"/>
</dbReference>
<evidence type="ECO:0000313" key="5">
    <source>
        <dbReference type="Proteomes" id="UP001175228"/>
    </source>
</evidence>
<gene>
    <name evidence="4" type="ORF">EDD18DRAFT_3198</name>
</gene>
<dbReference type="Pfam" id="PF09169">
    <property type="entry name" value="BRCA-2_helical"/>
    <property type="match status" value="1"/>
</dbReference>
<accession>A0AA39QPS6</accession>
<evidence type="ECO:0008006" key="6">
    <source>
        <dbReference type="Google" id="ProtNLM"/>
    </source>
</evidence>
<dbReference type="PANTHER" id="PTHR11289">
    <property type="entry name" value="BREAST CANCER TYPE 2 SUSCEPTIBILITY PROTEIN BRCA2"/>
    <property type="match status" value="1"/>
</dbReference>
<evidence type="ECO:0000313" key="4">
    <source>
        <dbReference type="EMBL" id="KAK0505716.1"/>
    </source>
</evidence>
<feature type="region of interest" description="Disordered" evidence="1">
    <location>
        <begin position="320"/>
        <end position="410"/>
    </location>
</feature>
<keyword evidence="5" id="KW-1185">Reference proteome</keyword>
<evidence type="ECO:0000259" key="2">
    <source>
        <dbReference type="Pfam" id="PF09103"/>
    </source>
</evidence>
<evidence type="ECO:0000256" key="1">
    <source>
        <dbReference type="SAM" id="MobiDB-lite"/>
    </source>
</evidence>
<dbReference type="InterPro" id="IPR036315">
    <property type="entry name" value="BRCA2_hlx_sf"/>
</dbReference>
<dbReference type="GO" id="GO:0006355">
    <property type="term" value="P:regulation of DNA-templated transcription"/>
    <property type="evidence" value="ECO:0007669"/>
    <property type="project" value="TreeGrafter"/>
</dbReference>
<name>A0AA39QPS6_9AGAR</name>
<protein>
    <recommendedName>
        <fullName evidence="6">BRCA2 OB1 domain-containing protein</fullName>
    </recommendedName>
</protein>
<feature type="region of interest" description="Disordered" evidence="1">
    <location>
        <begin position="244"/>
        <end position="278"/>
    </location>
</feature>
<dbReference type="InterPro" id="IPR015252">
    <property type="entry name" value="BRCA2_hlx"/>
</dbReference>
<dbReference type="Proteomes" id="UP001175228">
    <property type="component" value="Unassembled WGS sequence"/>
</dbReference>
<dbReference type="CDD" id="cd04493">
    <property type="entry name" value="BRCA2DBD_OB1"/>
    <property type="match status" value="1"/>
</dbReference>
<evidence type="ECO:0000259" key="3">
    <source>
        <dbReference type="Pfam" id="PF09169"/>
    </source>
</evidence>
<feature type="compositionally biased region" description="Low complexity" evidence="1">
    <location>
        <begin position="123"/>
        <end position="140"/>
    </location>
</feature>
<proteinExistence type="predicted"/>
<dbReference type="Pfam" id="PF09103">
    <property type="entry name" value="BRCA-2_OB1"/>
    <property type="match status" value="1"/>
</dbReference>
<dbReference type="SUPFAM" id="SSF50249">
    <property type="entry name" value="Nucleic acid-binding proteins"/>
    <property type="match status" value="2"/>
</dbReference>
<dbReference type="AlphaFoldDB" id="A0AA39QPS6"/>
<dbReference type="InterPro" id="IPR012340">
    <property type="entry name" value="NA-bd_OB-fold"/>
</dbReference>
<dbReference type="InterPro" id="IPR015525">
    <property type="entry name" value="BRCA2"/>
</dbReference>
<dbReference type="InterPro" id="IPR015187">
    <property type="entry name" value="BRCA2_OB_1"/>
</dbReference>
<sequence length="939" mass="105522">MRRSLSPKPSPNRKRQRLSSPDFDEDLNLSQDDIEALDRLETSYSQKVRSSNDDETDKSGSSDVMHEVGLQLCQLQQCLSHARDVSQNPFDARSSNKQYPSTSAIFPVFGFTSAAAIASTSTADKDLSPSSQPSSSSNSPVQEQDFSSWFAPGLPSETNSFQTAGLVSSTTLFSSANASGFSTASKGIIVPSSAALEKARQKMKEWQGEDVDAPLAEESTQPNATDLFRTASSLTTFTPPARSALRSIHNTPDTPGTPSPTPFSRPLSKGPTNTSVEGLKTKQLAFRSPLMKPSPLKQLLSPLATLQNDCQSDNQISRAHLASSPLSAPPSTPKSTPLSTVFSTPKSKPRTTPAKFVTPFKPGMRPGEPGREKLVQQTKDADKKRVLSPSLNPKPDAVQNKTQASPAQKAKTYEFFDLTKPPNRKTLQSSGLVPQRFTPEELEFPGMTIAELEQIHPRITAYYSFYRKVPSTQYEVPPPFDTVHADAVMDPLATFKYLKEAGCSLVTKPWIDNHWGLILWKLAGMTCFEPEKEWDEKERRWCWEEVYRQMLYRYEREINQGVRPPLRLIATQDAPSTSPMVLCVSEITWLENKLLENGEMYHGCPELELTDGWYKIRAQVDAPLTRAIRKGTLAIGRKIAIVGARLDSERKDPQEILEAYNSIKLILTGNSTHLAPWHAKLGFQRELPVATLHSLTRDGGIIAAMDLLVVKVYPIAYFEFIHTEKGRINNGPLNEKEEMALRDEWQRRREFEESKLREDFDKITRRYHGYADRLERKAGHQFRAGEDGPPDRIDDLYDQLEEPEEAKKIISAISPTDAGWLVRRIREQLEKDQENLMDEIEKELADICPPRDVRNFRVIVVKDARTQRRPGNRIAQLTVWDVLNVSLSEGRSAGFFEPGDRCLVTHLQPTQVSAWMDCAPGAEIYMCTTRNTRWRKLRS</sequence>
<feature type="compositionally biased region" description="Acidic residues" evidence="1">
    <location>
        <begin position="22"/>
        <end position="35"/>
    </location>
</feature>
<feature type="region of interest" description="Disordered" evidence="1">
    <location>
        <begin position="1"/>
        <end position="63"/>
    </location>
</feature>
<feature type="compositionally biased region" description="Basic and acidic residues" evidence="1">
    <location>
        <begin position="368"/>
        <end position="385"/>
    </location>
</feature>
<feature type="region of interest" description="Disordered" evidence="1">
    <location>
        <begin position="123"/>
        <end position="149"/>
    </location>
</feature>
<feature type="compositionally biased region" description="Basic residues" evidence="1">
    <location>
        <begin position="1"/>
        <end position="17"/>
    </location>
</feature>
<feature type="domain" description="BRCA2 OB1" evidence="2">
    <location>
        <begin position="564"/>
        <end position="685"/>
    </location>
</feature>
<dbReference type="EMBL" id="JAUEPU010000001">
    <property type="protein sequence ID" value="KAK0505716.1"/>
    <property type="molecule type" value="Genomic_DNA"/>
</dbReference>
<dbReference type="PANTHER" id="PTHR11289:SF0">
    <property type="entry name" value="BREAST CANCER TYPE 2 SUSCEPTIBILITY PROTEIN"/>
    <property type="match status" value="1"/>
</dbReference>
<feature type="domain" description="Breast cancer type 2 susceptibility protein helical" evidence="3">
    <location>
        <begin position="504"/>
        <end position="560"/>
    </location>
</feature>
<comment type="caution">
    <text evidence="4">The sequence shown here is derived from an EMBL/GenBank/DDBJ whole genome shotgun (WGS) entry which is preliminary data.</text>
</comment>
<dbReference type="GO" id="GO:0000724">
    <property type="term" value="P:double-strand break repair via homologous recombination"/>
    <property type="evidence" value="ECO:0007669"/>
    <property type="project" value="InterPro"/>
</dbReference>